<sequence>MKLSAILTTIASTGALALTVTELTQTTQEASTAAIDKRSSTIKFVVNTNLVLAIGKNNPGVTIVKVIDTPTKSQKPKSSKSPDSPQPAAASSHAGQIVY</sequence>
<name>A0ACC3AIH3_9EURO</name>
<organism evidence="1 2">
    <name type="scientific">Neophaeococcomyces mojaviensis</name>
    <dbReference type="NCBI Taxonomy" id="3383035"/>
    <lineage>
        <taxon>Eukaryota</taxon>
        <taxon>Fungi</taxon>
        <taxon>Dikarya</taxon>
        <taxon>Ascomycota</taxon>
        <taxon>Pezizomycotina</taxon>
        <taxon>Eurotiomycetes</taxon>
        <taxon>Chaetothyriomycetidae</taxon>
        <taxon>Chaetothyriales</taxon>
        <taxon>Chaetothyriales incertae sedis</taxon>
        <taxon>Neophaeococcomyces</taxon>
    </lineage>
</organism>
<reference evidence="1" key="1">
    <citation type="submission" date="2022-10" db="EMBL/GenBank/DDBJ databases">
        <title>Culturing micro-colonial fungi from biological soil crusts in the Mojave desert and describing Neophaeococcomyces mojavensis, and introducing the new genera and species Taxawa tesnikishii.</title>
        <authorList>
            <person name="Kurbessoian T."/>
            <person name="Stajich J.E."/>
        </authorList>
    </citation>
    <scope>NUCLEOTIDE SEQUENCE</scope>
    <source>
        <strain evidence="1">JES_112</strain>
    </source>
</reference>
<proteinExistence type="predicted"/>
<keyword evidence="2" id="KW-1185">Reference proteome</keyword>
<accession>A0ACC3AIH3</accession>
<evidence type="ECO:0000313" key="2">
    <source>
        <dbReference type="Proteomes" id="UP001172386"/>
    </source>
</evidence>
<protein>
    <submittedName>
        <fullName evidence="1">Uncharacterized protein</fullName>
    </submittedName>
</protein>
<dbReference type="Proteomes" id="UP001172386">
    <property type="component" value="Unassembled WGS sequence"/>
</dbReference>
<evidence type="ECO:0000313" key="1">
    <source>
        <dbReference type="EMBL" id="KAJ9663209.1"/>
    </source>
</evidence>
<comment type="caution">
    <text evidence="1">The sequence shown here is derived from an EMBL/GenBank/DDBJ whole genome shotgun (WGS) entry which is preliminary data.</text>
</comment>
<gene>
    <name evidence="1" type="ORF">H2198_000970</name>
</gene>
<dbReference type="EMBL" id="JAPDRQ010000010">
    <property type="protein sequence ID" value="KAJ9663209.1"/>
    <property type="molecule type" value="Genomic_DNA"/>
</dbReference>